<dbReference type="AlphaFoldDB" id="A0AAF0ZEH2"/>
<accession>A0AAF0ZEH2</accession>
<proteinExistence type="inferred from homology"/>
<evidence type="ECO:0000259" key="4">
    <source>
        <dbReference type="PROSITE" id="PS50106"/>
    </source>
</evidence>
<dbReference type="PRINTS" id="PR00834">
    <property type="entry name" value="PROTEASES2C"/>
</dbReference>
<dbReference type="SUPFAM" id="SSF50156">
    <property type="entry name" value="PDZ domain-like"/>
    <property type="match status" value="1"/>
</dbReference>
<comment type="similarity">
    <text evidence="1">Belongs to the peptidase S1C family.</text>
</comment>
<reference evidence="5" key="1">
    <citation type="submission" date="2023-11" db="EMBL/GenBank/DDBJ databases">
        <title>Genome sequence of Cyanobacterium aponinum BCRC AL20115.</title>
        <authorList>
            <person name="Chang H.-Y."/>
            <person name="Lin K.-M."/>
            <person name="Hsueh H.-T."/>
            <person name="Chu H.-A."/>
            <person name="Kuo C.-H."/>
        </authorList>
    </citation>
    <scope>NUCLEOTIDE SEQUENCE</scope>
    <source>
        <strain evidence="5">AL20115</strain>
    </source>
</reference>
<dbReference type="SMART" id="SM00228">
    <property type="entry name" value="PDZ"/>
    <property type="match status" value="1"/>
</dbReference>
<dbReference type="NCBIfam" id="NF041521">
    <property type="entry name" value="HhoA_HhoB_HtrA"/>
    <property type="match status" value="1"/>
</dbReference>
<gene>
    <name evidence="5" type="ORF">SAY89_13620</name>
</gene>
<dbReference type="InterPro" id="IPR001940">
    <property type="entry name" value="Peptidase_S1C"/>
</dbReference>
<dbReference type="EC" id="3.4.21.-" evidence="5"/>
<dbReference type="Pfam" id="PF13180">
    <property type="entry name" value="PDZ_2"/>
    <property type="match status" value="1"/>
</dbReference>
<protein>
    <submittedName>
        <fullName evidence="5">HhoA/HhoB/HtrA family serine endopeptidase</fullName>
        <ecNumber evidence="5">3.4.21.-</ecNumber>
    </submittedName>
</protein>
<organism evidence="5">
    <name type="scientific">Cyanobacterium aponinum AL20115</name>
    <dbReference type="NCBI Taxonomy" id="3090662"/>
    <lineage>
        <taxon>Bacteria</taxon>
        <taxon>Bacillati</taxon>
        <taxon>Cyanobacteriota</taxon>
        <taxon>Cyanophyceae</taxon>
        <taxon>Oscillatoriophycideae</taxon>
        <taxon>Chroococcales</taxon>
        <taxon>Geminocystaceae</taxon>
        <taxon>Cyanobacterium</taxon>
    </lineage>
</organism>
<dbReference type="PANTHER" id="PTHR22939">
    <property type="entry name" value="SERINE PROTEASE FAMILY S1C HTRA-RELATED"/>
    <property type="match status" value="1"/>
</dbReference>
<keyword evidence="3 5" id="KW-0378">Hydrolase</keyword>
<dbReference type="InterPro" id="IPR048172">
    <property type="entry name" value="HhoA_HhoB_HtrA-like"/>
</dbReference>
<dbReference type="Gene3D" id="2.30.42.10">
    <property type="match status" value="1"/>
</dbReference>
<dbReference type="Pfam" id="PF13365">
    <property type="entry name" value="Trypsin_2"/>
    <property type="match status" value="1"/>
</dbReference>
<dbReference type="InterPro" id="IPR001478">
    <property type="entry name" value="PDZ"/>
</dbReference>
<evidence type="ECO:0000256" key="2">
    <source>
        <dbReference type="ARBA" id="ARBA00022670"/>
    </source>
</evidence>
<evidence type="ECO:0000256" key="3">
    <source>
        <dbReference type="ARBA" id="ARBA00022801"/>
    </source>
</evidence>
<dbReference type="RefSeq" id="WP_099434812.1">
    <property type="nucleotide sequence ID" value="NZ_CP138348.1"/>
</dbReference>
<evidence type="ECO:0000313" key="5">
    <source>
        <dbReference type="EMBL" id="WPF87829.1"/>
    </source>
</evidence>
<dbReference type="InterPro" id="IPR036034">
    <property type="entry name" value="PDZ_sf"/>
</dbReference>
<evidence type="ECO:0000256" key="1">
    <source>
        <dbReference type="ARBA" id="ARBA00010541"/>
    </source>
</evidence>
<dbReference type="PROSITE" id="PS50106">
    <property type="entry name" value="PDZ"/>
    <property type="match status" value="1"/>
</dbReference>
<dbReference type="Gene3D" id="2.40.10.120">
    <property type="match status" value="1"/>
</dbReference>
<dbReference type="GO" id="GO:0004252">
    <property type="term" value="F:serine-type endopeptidase activity"/>
    <property type="evidence" value="ECO:0007669"/>
    <property type="project" value="InterPro"/>
</dbReference>
<dbReference type="EMBL" id="CP138348">
    <property type="protein sequence ID" value="WPF87829.1"/>
    <property type="molecule type" value="Genomic_DNA"/>
</dbReference>
<dbReference type="SUPFAM" id="SSF50494">
    <property type="entry name" value="Trypsin-like serine proteases"/>
    <property type="match status" value="1"/>
</dbReference>
<dbReference type="InterPro" id="IPR009003">
    <property type="entry name" value="Peptidase_S1_PA"/>
</dbReference>
<keyword evidence="2" id="KW-0645">Protease</keyword>
<feature type="domain" description="PDZ" evidence="4">
    <location>
        <begin position="317"/>
        <end position="375"/>
    </location>
</feature>
<dbReference type="GO" id="GO:0006508">
    <property type="term" value="P:proteolysis"/>
    <property type="evidence" value="ECO:0007669"/>
    <property type="project" value="UniProtKB-KW"/>
</dbReference>
<dbReference type="PANTHER" id="PTHR22939:SF129">
    <property type="entry name" value="SERINE PROTEASE HTRA2, MITOCHONDRIAL"/>
    <property type="match status" value="1"/>
</dbReference>
<name>A0AAF0ZEH2_9CHRO</name>
<sequence>MRISKSIGQFVSHLTAIIVGVALTFSGMSHLSAQTLVNDGIVAQIPTTITEDSFVARAVEKTGNSVVRIDTEKTVTRSFDPFFDDPFFRQFFGDQFRNAVPRERVVTGLGSGFIIDNNGVILTNAHVVSGADRVTVTLKDGRSFQGEVKGADEVTDLAVVKINPQGQSLPVASLGNSDQVKVGDWAIAVGNPVGLDNTVTLGIISTLNRPSSEVGILDKRIDFLQTDAAINPGNSGGPLLNSQGEVIGINTAIRADAMGIGFAIPINKAKQLQGTLVAGKEVPHPYVGIQMVNITPELARKNNQDPNTTFLIPEVEGVLVMRVLPNTPAEAGGMRRGDVIIKVDNQPIKSANQLQKIVENTSINQSLRFTVIRNQQQLQLSLKTAQMRTQQ</sequence>